<dbReference type="Proteomes" id="UP001175228">
    <property type="component" value="Unassembled WGS sequence"/>
</dbReference>
<comment type="caution">
    <text evidence="2">The sequence shown here is derived from an EMBL/GenBank/DDBJ whole genome shotgun (WGS) entry which is preliminary data.</text>
</comment>
<dbReference type="AlphaFoldDB" id="A0AA39UYD8"/>
<name>A0AA39UYD8_9AGAR</name>
<gene>
    <name evidence="2" type="ORF">EDD18DRAFT_79419</name>
</gene>
<evidence type="ECO:0000256" key="1">
    <source>
        <dbReference type="SAM" id="MobiDB-lite"/>
    </source>
</evidence>
<proteinExistence type="predicted"/>
<dbReference type="EMBL" id="JAUEPU010000011">
    <property type="protein sequence ID" value="KAK0498165.1"/>
    <property type="molecule type" value="Genomic_DNA"/>
</dbReference>
<feature type="region of interest" description="Disordered" evidence="1">
    <location>
        <begin position="1"/>
        <end position="30"/>
    </location>
</feature>
<accession>A0AA39UYD8</accession>
<keyword evidence="3" id="KW-1185">Reference proteome</keyword>
<protein>
    <submittedName>
        <fullName evidence="2">Uncharacterized protein</fullName>
    </submittedName>
</protein>
<organism evidence="2 3">
    <name type="scientific">Armillaria luteobubalina</name>
    <dbReference type="NCBI Taxonomy" id="153913"/>
    <lineage>
        <taxon>Eukaryota</taxon>
        <taxon>Fungi</taxon>
        <taxon>Dikarya</taxon>
        <taxon>Basidiomycota</taxon>
        <taxon>Agaricomycotina</taxon>
        <taxon>Agaricomycetes</taxon>
        <taxon>Agaricomycetidae</taxon>
        <taxon>Agaricales</taxon>
        <taxon>Marasmiineae</taxon>
        <taxon>Physalacriaceae</taxon>
        <taxon>Armillaria</taxon>
    </lineage>
</organism>
<sequence>MPYYSQHRWSNSESRYQRHAGPSTASRKPKSLSGEYALGFFFRYCPKFPKPAGFEGEVDIRDPAQYDMHLHPGLILKDIIHFPDMLDQLAGVVDSRLRDFSGYLPRVSRYGLLHPTRVSTYMLPRCSGPSAESDSETDILNSILDRYIPLQLRSSLVASVLFAGLDRWSNIFRYSMIPHSMRPYALAGRYTSLDTNVIAGTGLPDDLNRDIQLVIETGLSESLIIWDFQCINAGSEGVMRAISYLTGSTFPWACCPTSRSCGGRSCRKTDGMSDFQFAVTGYKTGEDGGIFEDSSDIEFGVSSSGAFRFDKSNINSSVDSVLSTSGQKFNIERGNVRFEGDSGINNGAVSFNEDDFTNALKIIQQIWAEAVNVDATFIVLNAGNREFIGIRDRKLQRLYLSPLIDLDNPSSFPAGYFEIHTGLKIAAVLDAIQHAKRLNALSHLPALYTFEYDRGD</sequence>
<reference evidence="2" key="1">
    <citation type="submission" date="2023-06" db="EMBL/GenBank/DDBJ databases">
        <authorList>
            <consortium name="Lawrence Berkeley National Laboratory"/>
            <person name="Ahrendt S."/>
            <person name="Sahu N."/>
            <person name="Indic B."/>
            <person name="Wong-Bajracharya J."/>
            <person name="Merenyi Z."/>
            <person name="Ke H.-M."/>
            <person name="Monk M."/>
            <person name="Kocsube S."/>
            <person name="Drula E."/>
            <person name="Lipzen A."/>
            <person name="Balint B."/>
            <person name="Henrissat B."/>
            <person name="Andreopoulos B."/>
            <person name="Martin F.M."/>
            <person name="Harder C.B."/>
            <person name="Rigling D."/>
            <person name="Ford K.L."/>
            <person name="Foster G.D."/>
            <person name="Pangilinan J."/>
            <person name="Papanicolaou A."/>
            <person name="Barry K."/>
            <person name="LaButti K."/>
            <person name="Viragh M."/>
            <person name="Koriabine M."/>
            <person name="Yan M."/>
            <person name="Riley R."/>
            <person name="Champramary S."/>
            <person name="Plett K.L."/>
            <person name="Tsai I.J."/>
            <person name="Slot J."/>
            <person name="Sipos G."/>
            <person name="Plett J."/>
            <person name="Nagy L.G."/>
            <person name="Grigoriev I.V."/>
        </authorList>
    </citation>
    <scope>NUCLEOTIDE SEQUENCE</scope>
    <source>
        <strain evidence="2">HWK02</strain>
    </source>
</reference>
<evidence type="ECO:0000313" key="3">
    <source>
        <dbReference type="Proteomes" id="UP001175228"/>
    </source>
</evidence>
<evidence type="ECO:0000313" key="2">
    <source>
        <dbReference type="EMBL" id="KAK0498165.1"/>
    </source>
</evidence>